<evidence type="ECO:0000259" key="2">
    <source>
        <dbReference type="PROSITE" id="PS50211"/>
    </source>
</evidence>
<dbReference type="InterPro" id="IPR005113">
    <property type="entry name" value="uDENN_dom"/>
</dbReference>
<comment type="caution">
    <text evidence="3">The sequence shown here is derived from an EMBL/GenBank/DDBJ whole genome shotgun (WGS) entry which is preliminary data.</text>
</comment>
<dbReference type="GO" id="GO:0005085">
    <property type="term" value="F:guanyl-nucleotide exchange factor activity"/>
    <property type="evidence" value="ECO:0007669"/>
    <property type="project" value="UniProtKB-ARBA"/>
</dbReference>
<dbReference type="InterPro" id="IPR037516">
    <property type="entry name" value="Tripartite_DENN"/>
</dbReference>
<dbReference type="Gene3D" id="3.40.50.11500">
    <property type="match status" value="1"/>
</dbReference>
<gene>
    <name evidence="3" type="ORF">BSL78_22290</name>
</gene>
<dbReference type="STRING" id="307972.A0A2G8JYP5"/>
<feature type="domain" description="UDENN" evidence="2">
    <location>
        <begin position="200"/>
        <end position="624"/>
    </location>
</feature>
<accession>A0A2G8JYP5</accession>
<dbReference type="Pfam" id="PF02141">
    <property type="entry name" value="DENN"/>
    <property type="match status" value="1"/>
</dbReference>
<dbReference type="InterPro" id="IPR043153">
    <property type="entry name" value="DENN_C"/>
</dbReference>
<dbReference type="InterPro" id="IPR001194">
    <property type="entry name" value="cDENN_dom"/>
</dbReference>
<organism evidence="3 4">
    <name type="scientific">Stichopus japonicus</name>
    <name type="common">Sea cucumber</name>
    <dbReference type="NCBI Taxonomy" id="307972"/>
    <lineage>
        <taxon>Eukaryota</taxon>
        <taxon>Metazoa</taxon>
        <taxon>Echinodermata</taxon>
        <taxon>Eleutherozoa</taxon>
        <taxon>Echinozoa</taxon>
        <taxon>Holothuroidea</taxon>
        <taxon>Aspidochirotacea</taxon>
        <taxon>Aspidochirotida</taxon>
        <taxon>Stichopodidae</taxon>
        <taxon>Apostichopus</taxon>
    </lineage>
</organism>
<dbReference type="SMART" id="SM00799">
    <property type="entry name" value="DENN"/>
    <property type="match status" value="1"/>
</dbReference>
<dbReference type="PANTHER" id="PTHR12296">
    <property type="entry name" value="DENN DOMAIN-CONTAINING PROTEIN 4"/>
    <property type="match status" value="1"/>
</dbReference>
<dbReference type="PANTHER" id="PTHR12296:SF21">
    <property type="entry name" value="DENN DOMAIN-CONTAINING PROTEIN 3"/>
    <property type="match status" value="1"/>
</dbReference>
<dbReference type="Gene3D" id="3.30.450.200">
    <property type="match status" value="1"/>
</dbReference>
<reference evidence="3 4" key="1">
    <citation type="journal article" date="2017" name="PLoS Biol.">
        <title>The sea cucumber genome provides insights into morphological evolution and visceral regeneration.</title>
        <authorList>
            <person name="Zhang X."/>
            <person name="Sun L."/>
            <person name="Yuan J."/>
            <person name="Sun Y."/>
            <person name="Gao Y."/>
            <person name="Zhang L."/>
            <person name="Li S."/>
            <person name="Dai H."/>
            <person name="Hamel J.F."/>
            <person name="Liu C."/>
            <person name="Yu Y."/>
            <person name="Liu S."/>
            <person name="Lin W."/>
            <person name="Guo K."/>
            <person name="Jin S."/>
            <person name="Xu P."/>
            <person name="Storey K.B."/>
            <person name="Huan P."/>
            <person name="Zhang T."/>
            <person name="Zhou Y."/>
            <person name="Zhang J."/>
            <person name="Lin C."/>
            <person name="Li X."/>
            <person name="Xing L."/>
            <person name="Huo D."/>
            <person name="Sun M."/>
            <person name="Wang L."/>
            <person name="Mercier A."/>
            <person name="Li F."/>
            <person name="Yang H."/>
            <person name="Xiang J."/>
        </authorList>
    </citation>
    <scope>NUCLEOTIDE SEQUENCE [LARGE SCALE GENOMIC DNA]</scope>
    <source>
        <strain evidence="3">Shaxun</strain>
        <tissue evidence="3">Muscle</tissue>
    </source>
</reference>
<dbReference type="AlphaFoldDB" id="A0A2G8JYP5"/>
<name>A0A2G8JYP5_STIJA</name>
<keyword evidence="4" id="KW-1185">Reference proteome</keyword>
<dbReference type="EMBL" id="MRZV01001077">
    <property type="protein sequence ID" value="PIK40860.1"/>
    <property type="molecule type" value="Genomic_DNA"/>
</dbReference>
<protein>
    <submittedName>
        <fullName evidence="3">Putative DENN domain-containing protein 3-like</fullName>
    </submittedName>
</protein>
<sequence length="624" mass="70274">MEDRAWSDGDTLGESNGNTSQPNAKAQSEANSSPGTSPIKEKLSLFIPNVADHHSVLSSDATDVGISRTRFWRTSSSPLRNVPKSADSPARPVKRQGRSKHQNLFRMKSMSRIPTPGITSAMASPKFGRHKVTPKLHNGLVELCVIVGMNEDTGLKIKSVRESSSVFNNSYEPQILAVMTHQQAIFPNRSGHSTSGHHTEPLTVASTSPTCTPTKEGNIIFDKSSKRFSMMAFSISSLPNYEMIVNLPPLCFPSDASVLREEPQEKFKFLFLVLTSIKGTRSYATCLTFYRLYYTDKVCHSDVHQLFPRSRSPSDVPCWVPVSVCFVSAQPYFSTIKSCLSSLIPSLETKANRVFELTKRLMLYLCWIPTPPSGTVCLSFQLPNWTEILIHPPDHPSKPVVDIPLHIPFLCLSADQILEVVSALMTQQSIVFLSNDYALLTPCIEAFLTYILPFKWPFVYVPVLCSSLLDFLEAPSCFVMGCHSSHKSRIMQVEGLVVVDIEACQVTKSCSIQVPSLPHAAVCAFKNRIIAAKSKHYDLVMMGLPDEVSIQREMRRRQHHLRLFQKQIQDCFLELMATIFRDLQDYYSFEQKRLKKEEFLASRLNEERDFYAEVKNECVKQHSC</sequence>
<proteinExistence type="predicted"/>
<evidence type="ECO:0000313" key="4">
    <source>
        <dbReference type="Proteomes" id="UP000230750"/>
    </source>
</evidence>
<dbReference type="PROSITE" id="PS50211">
    <property type="entry name" value="DENN"/>
    <property type="match status" value="1"/>
</dbReference>
<feature type="region of interest" description="Disordered" evidence="1">
    <location>
        <begin position="76"/>
        <end position="100"/>
    </location>
</feature>
<dbReference type="InterPro" id="IPR051696">
    <property type="entry name" value="DENN_Domain_GEFs"/>
</dbReference>
<dbReference type="Proteomes" id="UP000230750">
    <property type="component" value="Unassembled WGS sequence"/>
</dbReference>
<dbReference type="OrthoDB" id="6019893at2759"/>
<dbReference type="GO" id="GO:0032483">
    <property type="term" value="P:regulation of Rab protein signal transduction"/>
    <property type="evidence" value="ECO:0007669"/>
    <property type="project" value="TreeGrafter"/>
</dbReference>
<feature type="region of interest" description="Disordered" evidence="1">
    <location>
        <begin position="190"/>
        <end position="210"/>
    </location>
</feature>
<evidence type="ECO:0000313" key="3">
    <source>
        <dbReference type="EMBL" id="PIK40860.1"/>
    </source>
</evidence>
<feature type="compositionally biased region" description="Polar residues" evidence="1">
    <location>
        <begin position="13"/>
        <end position="36"/>
    </location>
</feature>
<dbReference type="Pfam" id="PF03456">
    <property type="entry name" value="uDENN"/>
    <property type="match status" value="1"/>
</dbReference>
<evidence type="ECO:0000256" key="1">
    <source>
        <dbReference type="SAM" id="MobiDB-lite"/>
    </source>
</evidence>
<feature type="region of interest" description="Disordered" evidence="1">
    <location>
        <begin position="1"/>
        <end position="40"/>
    </location>
</feature>
<dbReference type="GO" id="GO:0031410">
    <property type="term" value="C:cytoplasmic vesicle"/>
    <property type="evidence" value="ECO:0007669"/>
    <property type="project" value="TreeGrafter"/>
</dbReference>